<proteinExistence type="predicted"/>
<feature type="transmembrane region" description="Helical" evidence="1">
    <location>
        <begin position="338"/>
        <end position="358"/>
    </location>
</feature>
<dbReference type="OrthoDB" id="9797953at2"/>
<dbReference type="Gene3D" id="1.20.1250.20">
    <property type="entry name" value="MFS general substrate transporter like domains"/>
    <property type="match status" value="1"/>
</dbReference>
<dbReference type="AlphaFoldDB" id="A0A223RZ81"/>
<reference evidence="2 3" key="1">
    <citation type="submission" date="2017-08" db="EMBL/GenBank/DDBJ databases">
        <title>The complete genome sequence of moderately halophilic actinomycete Actinopolyspora erythraea YIM 90600, the producer of novel erythromycin, novel actinopolysporins A-C and tubercidin.</title>
        <authorList>
            <person name="Yin M."/>
            <person name="Tang S."/>
        </authorList>
    </citation>
    <scope>NUCLEOTIDE SEQUENCE [LARGE SCALE GENOMIC DNA]</scope>
    <source>
        <strain evidence="2 3">YIM 90600</strain>
    </source>
</reference>
<feature type="transmembrane region" description="Helical" evidence="1">
    <location>
        <begin position="85"/>
        <end position="114"/>
    </location>
</feature>
<keyword evidence="1" id="KW-0472">Membrane</keyword>
<dbReference type="PANTHER" id="PTHR23537:SF1">
    <property type="entry name" value="SUGAR TRANSPORTER"/>
    <property type="match status" value="1"/>
</dbReference>
<dbReference type="PROSITE" id="PS51257">
    <property type="entry name" value="PROKAR_LIPOPROTEIN"/>
    <property type="match status" value="1"/>
</dbReference>
<feature type="transmembrane region" description="Helical" evidence="1">
    <location>
        <begin position="364"/>
        <end position="383"/>
    </location>
</feature>
<dbReference type="Proteomes" id="UP000215043">
    <property type="component" value="Chromosome"/>
</dbReference>
<evidence type="ECO:0000256" key="1">
    <source>
        <dbReference type="SAM" id="Phobius"/>
    </source>
</evidence>
<feature type="transmembrane region" description="Helical" evidence="1">
    <location>
        <begin position="210"/>
        <end position="232"/>
    </location>
</feature>
<dbReference type="KEGG" id="aey:CDG81_12985"/>
<keyword evidence="1" id="KW-0812">Transmembrane</keyword>
<keyword evidence="1" id="KW-1133">Transmembrane helix</keyword>
<feature type="transmembrane region" description="Helical" evidence="1">
    <location>
        <begin position="278"/>
        <end position="295"/>
    </location>
</feature>
<dbReference type="EMBL" id="CP022752">
    <property type="protein sequence ID" value="ASU81089.1"/>
    <property type="molecule type" value="Genomic_DNA"/>
</dbReference>
<feature type="transmembrane region" description="Helical" evidence="1">
    <location>
        <begin position="301"/>
        <end position="326"/>
    </location>
</feature>
<name>A0A223RZ81_9ACTN</name>
<gene>
    <name evidence="2" type="ORF">CDG81_12985</name>
</gene>
<feature type="transmembrane region" description="Helical" evidence="1">
    <location>
        <begin position="15"/>
        <end position="33"/>
    </location>
</feature>
<protein>
    <submittedName>
        <fullName evidence="2">MFS transporter</fullName>
    </submittedName>
</protein>
<accession>A0A223RZ81</accession>
<dbReference type="GO" id="GO:0005886">
    <property type="term" value="C:plasma membrane"/>
    <property type="evidence" value="ECO:0007669"/>
    <property type="project" value="TreeGrafter"/>
</dbReference>
<feature type="transmembrane region" description="Helical" evidence="1">
    <location>
        <begin position="244"/>
        <end position="266"/>
    </location>
</feature>
<organism evidence="2 3">
    <name type="scientific">Actinopolyspora erythraea</name>
    <dbReference type="NCBI Taxonomy" id="414996"/>
    <lineage>
        <taxon>Bacteria</taxon>
        <taxon>Bacillati</taxon>
        <taxon>Actinomycetota</taxon>
        <taxon>Actinomycetes</taxon>
        <taxon>Actinopolysporales</taxon>
        <taxon>Actinopolysporaceae</taxon>
        <taxon>Actinopolyspora</taxon>
    </lineage>
</organism>
<dbReference type="SUPFAM" id="SSF103473">
    <property type="entry name" value="MFS general substrate transporter"/>
    <property type="match status" value="1"/>
</dbReference>
<dbReference type="Pfam" id="PF06779">
    <property type="entry name" value="MFS_4"/>
    <property type="match status" value="1"/>
</dbReference>
<feature type="transmembrane region" description="Helical" evidence="1">
    <location>
        <begin position="169"/>
        <end position="189"/>
    </location>
</feature>
<evidence type="ECO:0000313" key="2">
    <source>
        <dbReference type="EMBL" id="ASU81089.1"/>
    </source>
</evidence>
<evidence type="ECO:0000313" key="3">
    <source>
        <dbReference type="Proteomes" id="UP000215043"/>
    </source>
</evidence>
<feature type="transmembrane region" description="Helical" evidence="1">
    <location>
        <begin position="53"/>
        <end position="73"/>
    </location>
</feature>
<sequence>MRQKNSGVTAGRQPWWITAALGSCVIAISYGLARYAYGLFVPQFALSFRIDGTGLGILGAMSTLGYALGLLAAPRTSMWSARGTLIGVCGLASAGMLLMSVSPNVVVFGAGLLFAGGSAGLTSPGLAQLVSDTIRPAIREQVQTWANAGTGWGWAVSAFTPMLVFGWRGVWLCFAVLALGMMVVGILAFPRGRPERREESETGAPVRTGWRPGMTAMLVNSVLLGLTSAPYLNFSRQAVREAGLSMPMSVWFWFCMGAAGLAGGLAGKAAQRYGLARANVGIWMLWAACIGMLAFPRLGAVAALSSATLFGAAFMALSGLCILWGARLYPNLAARGVTFSYLGLAFGQTVGSAAAGVLADFTNFSVVFAVTGLVSLLSWYQLIEPFGPPPPEAVPGDQAALPASTDRDGTAV</sequence>
<dbReference type="InterPro" id="IPR036259">
    <property type="entry name" value="MFS_trans_sf"/>
</dbReference>
<dbReference type="PANTHER" id="PTHR23537">
    <property type="match status" value="1"/>
</dbReference>
<dbReference type="InterPro" id="IPR010645">
    <property type="entry name" value="MFS_4"/>
</dbReference>